<organism evidence="6 7">
    <name type="scientific">Solicola gregarius</name>
    <dbReference type="NCBI Taxonomy" id="2908642"/>
    <lineage>
        <taxon>Bacteria</taxon>
        <taxon>Bacillati</taxon>
        <taxon>Actinomycetota</taxon>
        <taxon>Actinomycetes</taxon>
        <taxon>Propionibacteriales</taxon>
        <taxon>Nocardioidaceae</taxon>
        <taxon>Solicola</taxon>
    </lineage>
</organism>
<dbReference type="InterPro" id="IPR001647">
    <property type="entry name" value="HTH_TetR"/>
</dbReference>
<dbReference type="RefSeq" id="WP_271636470.1">
    <property type="nucleotide sequence ID" value="NZ_CP094970.1"/>
</dbReference>
<dbReference type="Pfam" id="PF16925">
    <property type="entry name" value="TetR_C_13"/>
    <property type="match status" value="1"/>
</dbReference>
<evidence type="ECO:0000256" key="1">
    <source>
        <dbReference type="ARBA" id="ARBA00023015"/>
    </source>
</evidence>
<name>A0AA46TLL1_9ACTN</name>
<reference evidence="6" key="1">
    <citation type="submission" date="2022-01" db="EMBL/GenBank/DDBJ databases">
        <title>Nocardioidaceae gen. sp. A5X3R13.</title>
        <authorList>
            <person name="Lopez Marin M.A."/>
            <person name="Uhlik O."/>
        </authorList>
    </citation>
    <scope>NUCLEOTIDE SEQUENCE</scope>
    <source>
        <strain evidence="6">A5X3R13</strain>
    </source>
</reference>
<sequence length="192" mass="20879">MPRPREFDEQSALDSAVEAFWTHTYAGTSTAVLCESTGLSRSSLYNTFTGKSDLYQCALRRYAELKSTQRNAYLDIEGTGRERLERLLGDVLREQWASDERRVCLVLNAAVEVGSADQAVADLARGNLESFRDLISQLIAEGQRDGSFTSTAPARDLAAVVHAALNGAQIADRVATSDAAGRATVKTLMSML</sequence>
<accession>A0AA46TLL1</accession>
<dbReference type="AlphaFoldDB" id="A0AA46TLL1"/>
<dbReference type="SUPFAM" id="SSF48498">
    <property type="entry name" value="Tetracyclin repressor-like, C-terminal domain"/>
    <property type="match status" value="1"/>
</dbReference>
<dbReference type="PANTHER" id="PTHR47506">
    <property type="entry name" value="TRANSCRIPTIONAL REGULATORY PROTEIN"/>
    <property type="match status" value="1"/>
</dbReference>
<dbReference type="InterPro" id="IPR009057">
    <property type="entry name" value="Homeodomain-like_sf"/>
</dbReference>
<dbReference type="Pfam" id="PF00440">
    <property type="entry name" value="TetR_N"/>
    <property type="match status" value="1"/>
</dbReference>
<evidence type="ECO:0000256" key="3">
    <source>
        <dbReference type="ARBA" id="ARBA00023163"/>
    </source>
</evidence>
<evidence type="ECO:0000256" key="2">
    <source>
        <dbReference type="ARBA" id="ARBA00023125"/>
    </source>
</evidence>
<evidence type="ECO:0000256" key="4">
    <source>
        <dbReference type="PROSITE-ProRule" id="PRU00335"/>
    </source>
</evidence>
<dbReference type="InterPro" id="IPR036271">
    <property type="entry name" value="Tet_transcr_reg_TetR-rel_C_sf"/>
</dbReference>
<proteinExistence type="predicted"/>
<feature type="domain" description="HTH tetR-type" evidence="5">
    <location>
        <begin position="6"/>
        <end position="66"/>
    </location>
</feature>
<evidence type="ECO:0000313" key="6">
    <source>
        <dbReference type="EMBL" id="UYM07495.1"/>
    </source>
</evidence>
<gene>
    <name evidence="6" type="ORF">L0C25_10625</name>
</gene>
<evidence type="ECO:0000313" key="7">
    <source>
        <dbReference type="Proteomes" id="UP001164390"/>
    </source>
</evidence>
<dbReference type="PROSITE" id="PS50977">
    <property type="entry name" value="HTH_TETR_2"/>
    <property type="match status" value="1"/>
</dbReference>
<keyword evidence="7" id="KW-1185">Reference proteome</keyword>
<dbReference type="KEGG" id="sgrg:L0C25_10625"/>
<keyword evidence="2 4" id="KW-0238">DNA-binding</keyword>
<dbReference type="SUPFAM" id="SSF46689">
    <property type="entry name" value="Homeodomain-like"/>
    <property type="match status" value="1"/>
</dbReference>
<feature type="DNA-binding region" description="H-T-H motif" evidence="4">
    <location>
        <begin position="29"/>
        <end position="48"/>
    </location>
</feature>
<dbReference type="GO" id="GO:0003677">
    <property type="term" value="F:DNA binding"/>
    <property type="evidence" value="ECO:0007669"/>
    <property type="project" value="UniProtKB-UniRule"/>
</dbReference>
<dbReference type="EMBL" id="CP094970">
    <property type="protein sequence ID" value="UYM07495.1"/>
    <property type="molecule type" value="Genomic_DNA"/>
</dbReference>
<dbReference type="InterPro" id="IPR011075">
    <property type="entry name" value="TetR_C"/>
</dbReference>
<dbReference type="Gene3D" id="1.10.357.10">
    <property type="entry name" value="Tetracycline Repressor, domain 2"/>
    <property type="match status" value="1"/>
</dbReference>
<evidence type="ECO:0000259" key="5">
    <source>
        <dbReference type="PROSITE" id="PS50977"/>
    </source>
</evidence>
<protein>
    <submittedName>
        <fullName evidence="6">TetR family transcriptional regulator</fullName>
    </submittedName>
</protein>
<dbReference type="Gene3D" id="1.10.10.60">
    <property type="entry name" value="Homeodomain-like"/>
    <property type="match status" value="1"/>
</dbReference>
<dbReference type="PANTHER" id="PTHR47506:SF1">
    <property type="entry name" value="HTH-TYPE TRANSCRIPTIONAL REGULATOR YJDC"/>
    <property type="match status" value="1"/>
</dbReference>
<dbReference type="Proteomes" id="UP001164390">
    <property type="component" value="Chromosome"/>
</dbReference>
<keyword evidence="3" id="KW-0804">Transcription</keyword>
<keyword evidence="1" id="KW-0805">Transcription regulation</keyword>